<proteinExistence type="predicted"/>
<gene>
    <name evidence="2" type="ORF">EZV62_016606</name>
</gene>
<evidence type="ECO:0000313" key="2">
    <source>
        <dbReference type="EMBL" id="TXG58777.1"/>
    </source>
</evidence>
<comment type="caution">
    <text evidence="2">The sequence shown here is derived from an EMBL/GenBank/DDBJ whole genome shotgun (WGS) entry which is preliminary data.</text>
</comment>
<accession>A0A5C7HNW5</accession>
<organism evidence="2 3">
    <name type="scientific">Acer yangbiense</name>
    <dbReference type="NCBI Taxonomy" id="1000413"/>
    <lineage>
        <taxon>Eukaryota</taxon>
        <taxon>Viridiplantae</taxon>
        <taxon>Streptophyta</taxon>
        <taxon>Embryophyta</taxon>
        <taxon>Tracheophyta</taxon>
        <taxon>Spermatophyta</taxon>
        <taxon>Magnoliopsida</taxon>
        <taxon>eudicotyledons</taxon>
        <taxon>Gunneridae</taxon>
        <taxon>Pentapetalae</taxon>
        <taxon>rosids</taxon>
        <taxon>malvids</taxon>
        <taxon>Sapindales</taxon>
        <taxon>Sapindaceae</taxon>
        <taxon>Hippocastanoideae</taxon>
        <taxon>Acereae</taxon>
        <taxon>Acer</taxon>
    </lineage>
</organism>
<evidence type="ECO:0000256" key="1">
    <source>
        <dbReference type="SAM" id="MobiDB-lite"/>
    </source>
</evidence>
<keyword evidence="3" id="KW-1185">Reference proteome</keyword>
<dbReference type="AlphaFoldDB" id="A0A5C7HNW5"/>
<dbReference type="OrthoDB" id="1703537at2759"/>
<evidence type="ECO:0000313" key="3">
    <source>
        <dbReference type="Proteomes" id="UP000323000"/>
    </source>
</evidence>
<feature type="region of interest" description="Disordered" evidence="1">
    <location>
        <begin position="1"/>
        <end position="29"/>
    </location>
</feature>
<dbReference type="EMBL" id="VAHF01000007">
    <property type="protein sequence ID" value="TXG58777.1"/>
    <property type="molecule type" value="Genomic_DNA"/>
</dbReference>
<name>A0A5C7HNW5_9ROSI</name>
<reference evidence="3" key="1">
    <citation type="journal article" date="2019" name="Gigascience">
        <title>De novo genome assembly of the endangered Acer yangbiense, a plant species with extremely small populations endemic to Yunnan Province, China.</title>
        <authorList>
            <person name="Yang J."/>
            <person name="Wariss H.M."/>
            <person name="Tao L."/>
            <person name="Zhang R."/>
            <person name="Yun Q."/>
            <person name="Hollingsworth P."/>
            <person name="Dao Z."/>
            <person name="Luo G."/>
            <person name="Guo H."/>
            <person name="Ma Y."/>
            <person name="Sun W."/>
        </authorList>
    </citation>
    <scope>NUCLEOTIDE SEQUENCE [LARGE SCALE GENOMIC DNA]</scope>
    <source>
        <strain evidence="3">cv. Malutang</strain>
    </source>
</reference>
<feature type="compositionally biased region" description="Low complexity" evidence="1">
    <location>
        <begin position="17"/>
        <end position="27"/>
    </location>
</feature>
<dbReference type="Proteomes" id="UP000323000">
    <property type="component" value="Chromosome 7"/>
</dbReference>
<sequence>MMKKLLGSQVFKRKSSSCRGSSSSRSSLLELMKGGSTSLRRLFDMEHTSLATYFDNYSGSPITKPVPLWGSDTEDDEHYDPWESIKQIGFSGNPHIDEQSNFASDGSFRIGDQQKFKHITKENFRNRKLKRKSRKF</sequence>
<protein>
    <submittedName>
        <fullName evidence="2">Uncharacterized protein</fullName>
    </submittedName>
</protein>